<dbReference type="PANTHER" id="PTHR42743">
    <property type="entry name" value="AMINO-ACID AMINOTRANSFERASE"/>
    <property type="match status" value="1"/>
</dbReference>
<dbReference type="RefSeq" id="WP_125408352.1">
    <property type="nucleotide sequence ID" value="NZ_JBEHHI010000001.1"/>
</dbReference>
<evidence type="ECO:0008006" key="5">
    <source>
        <dbReference type="Google" id="ProtNLM"/>
    </source>
</evidence>
<comment type="caution">
    <text evidence="3">The sequence shown here is derived from an EMBL/GenBank/DDBJ whole genome shotgun (WGS) entry which is preliminary data.</text>
</comment>
<comment type="similarity">
    <text evidence="1">Belongs to the class-IV pyridoxal-phosphate-dependent aminotransferase family.</text>
</comment>
<keyword evidence="4" id="KW-1185">Reference proteome</keyword>
<evidence type="ECO:0000313" key="4">
    <source>
        <dbReference type="Proteomes" id="UP001560019"/>
    </source>
</evidence>
<evidence type="ECO:0000256" key="2">
    <source>
        <dbReference type="ARBA" id="ARBA00023304"/>
    </source>
</evidence>
<keyword evidence="2" id="KW-0028">Amino-acid biosynthesis</keyword>
<reference evidence="3 4" key="1">
    <citation type="submission" date="2024-06" db="EMBL/GenBank/DDBJ databases">
        <title>Genome of Rhodovulum iodosum, a marine photoferrotroph.</title>
        <authorList>
            <person name="Bianchini G."/>
            <person name="Nikeleit V."/>
            <person name="Kappler A."/>
            <person name="Bryce C."/>
            <person name="Sanchez-Baracaldo P."/>
        </authorList>
    </citation>
    <scope>NUCLEOTIDE SEQUENCE [LARGE SCALE GENOMIC DNA]</scope>
    <source>
        <strain evidence="3 4">UT/N1</strain>
    </source>
</reference>
<dbReference type="Proteomes" id="UP001560019">
    <property type="component" value="Unassembled WGS sequence"/>
</dbReference>
<organism evidence="3 4">
    <name type="scientific">Rhodovulum iodosum</name>
    <dbReference type="NCBI Taxonomy" id="68291"/>
    <lineage>
        <taxon>Bacteria</taxon>
        <taxon>Pseudomonadati</taxon>
        <taxon>Pseudomonadota</taxon>
        <taxon>Alphaproteobacteria</taxon>
        <taxon>Rhodobacterales</taxon>
        <taxon>Paracoccaceae</taxon>
        <taxon>Rhodovulum</taxon>
    </lineage>
</organism>
<gene>
    <name evidence="3" type="ORF">Ga0609869_001338</name>
</gene>
<dbReference type="EMBL" id="JBEHHI010000001">
    <property type="protein sequence ID" value="MEX5727985.1"/>
    <property type="molecule type" value="Genomic_DNA"/>
</dbReference>
<sequence>MRIAMWSGPRNLSTAMMYAFAARGDCAVWDEPFYAAYLAKTGLAHPMRDEIIAAGEADPVRVAARLAGAVPGGTPYFYQKHMCQHMIAEIPRDWMGEVTNVFLIRHPARVLASFAAKYENPTLADIGFVQQAELFDEVAQATGAAPIVIDSADIRNEPEGMLRKLCAALGLDFTPAMLNWPAGGHPDDGVWAPVWYGAVHRSTGFAGPEGALPDLSPHYARLADAAWPSYRHLARHKLPPVASSG</sequence>
<evidence type="ECO:0000313" key="3">
    <source>
        <dbReference type="EMBL" id="MEX5727985.1"/>
    </source>
</evidence>
<name>A0ABV3XRM3_9RHOB</name>
<protein>
    <recommendedName>
        <fullName evidence="5">HAD family hydrolase</fullName>
    </recommendedName>
</protein>
<dbReference type="Gene3D" id="3.40.50.300">
    <property type="entry name" value="P-loop containing nucleotide triphosphate hydrolases"/>
    <property type="match status" value="1"/>
</dbReference>
<dbReference type="InterPro" id="IPR027417">
    <property type="entry name" value="P-loop_NTPase"/>
</dbReference>
<keyword evidence="2" id="KW-0100">Branched-chain amino acid biosynthesis</keyword>
<dbReference type="Pfam" id="PF19798">
    <property type="entry name" value="Sulfotransfer_5"/>
    <property type="match status" value="1"/>
</dbReference>
<dbReference type="InterPro" id="IPR050571">
    <property type="entry name" value="Class-IV_PLP-Dep_Aminotrnsfr"/>
</dbReference>
<dbReference type="PANTHER" id="PTHR42743:SF11">
    <property type="entry name" value="AMINODEOXYCHORISMATE LYASE"/>
    <property type="match status" value="1"/>
</dbReference>
<accession>A0ABV3XRM3</accession>
<dbReference type="SUPFAM" id="SSF52540">
    <property type="entry name" value="P-loop containing nucleoside triphosphate hydrolases"/>
    <property type="match status" value="1"/>
</dbReference>
<proteinExistence type="inferred from homology"/>
<evidence type="ECO:0000256" key="1">
    <source>
        <dbReference type="ARBA" id="ARBA00009320"/>
    </source>
</evidence>